<evidence type="ECO:0000256" key="8">
    <source>
        <dbReference type="PROSITE-ProRule" id="PRU10059"/>
    </source>
</evidence>
<feature type="active site" evidence="8">
    <location>
        <position position="891"/>
    </location>
</feature>
<protein>
    <recommendedName>
        <fullName evidence="10">Endoglucanase</fullName>
        <ecNumber evidence="10">3.2.1.4</ecNumber>
    </recommendedName>
</protein>
<keyword evidence="3 8" id="KW-0378">Hydrolase</keyword>
<feature type="domain" description="Glycoside hydrolase family 9" evidence="11">
    <location>
        <begin position="27"/>
        <end position="484"/>
    </location>
</feature>
<keyword evidence="5 8" id="KW-0119">Carbohydrate metabolism</keyword>
<accession>A0ABQ8B6U1</accession>
<evidence type="ECO:0000256" key="5">
    <source>
        <dbReference type="ARBA" id="ARBA00023277"/>
    </source>
</evidence>
<dbReference type="Pfam" id="PF00759">
    <property type="entry name" value="Glyco_hydro_9"/>
    <property type="match status" value="2"/>
</dbReference>
<evidence type="ECO:0000313" key="13">
    <source>
        <dbReference type="Proteomes" id="UP000824890"/>
    </source>
</evidence>
<comment type="similarity">
    <text evidence="2 8 10">Belongs to the glycosyl hydrolase 9 (cellulase E) family.</text>
</comment>
<feature type="signal peptide" evidence="10">
    <location>
        <begin position="1"/>
        <end position="21"/>
    </location>
</feature>
<organism evidence="12 13">
    <name type="scientific">Brassica napus</name>
    <name type="common">Rape</name>
    <dbReference type="NCBI Taxonomy" id="3708"/>
    <lineage>
        <taxon>Eukaryota</taxon>
        <taxon>Viridiplantae</taxon>
        <taxon>Streptophyta</taxon>
        <taxon>Embryophyta</taxon>
        <taxon>Tracheophyta</taxon>
        <taxon>Spermatophyta</taxon>
        <taxon>Magnoliopsida</taxon>
        <taxon>eudicotyledons</taxon>
        <taxon>Gunneridae</taxon>
        <taxon>Pentapetalae</taxon>
        <taxon>rosids</taxon>
        <taxon>malvids</taxon>
        <taxon>Brassicales</taxon>
        <taxon>Brassicaceae</taxon>
        <taxon>Brassiceae</taxon>
        <taxon>Brassica</taxon>
    </lineage>
</organism>
<evidence type="ECO:0000256" key="6">
    <source>
        <dbReference type="ARBA" id="ARBA00023295"/>
    </source>
</evidence>
<dbReference type="EMBL" id="JAGKQM010000011">
    <property type="protein sequence ID" value="KAH0900433.1"/>
    <property type="molecule type" value="Genomic_DNA"/>
</dbReference>
<proteinExistence type="inferred from homology"/>
<keyword evidence="4 10" id="KW-0136">Cellulose degradation</keyword>
<keyword evidence="13" id="KW-1185">Reference proteome</keyword>
<dbReference type="Proteomes" id="UP000824890">
    <property type="component" value="Unassembled WGS sequence"/>
</dbReference>
<dbReference type="InterPro" id="IPR033126">
    <property type="entry name" value="Glyco_hydro_9_Asp/Glu_AS"/>
</dbReference>
<feature type="active site" evidence="9">
    <location>
        <position position="462"/>
    </location>
</feature>
<keyword evidence="7 8" id="KW-0624">Polysaccharide degradation</keyword>
<dbReference type="InterPro" id="IPR018221">
    <property type="entry name" value="Glyco_hydro_9_His_AS"/>
</dbReference>
<comment type="caution">
    <text evidence="12">The sequence shown here is derived from an EMBL/GenBank/DDBJ whole genome shotgun (WGS) entry which is preliminary data.</text>
</comment>
<dbReference type="EC" id="3.2.1.4" evidence="10"/>
<evidence type="ECO:0000256" key="10">
    <source>
        <dbReference type="RuleBase" id="RU361166"/>
    </source>
</evidence>
<keyword evidence="10" id="KW-0732">Signal</keyword>
<feature type="active site" evidence="8">
    <location>
        <position position="411"/>
    </location>
</feature>
<name>A0ABQ8B6U1_BRANA</name>
<feature type="active site" evidence="9">
    <location>
        <position position="471"/>
    </location>
</feature>
<dbReference type="PROSITE" id="PS00592">
    <property type="entry name" value="GH9_2"/>
    <property type="match status" value="2"/>
</dbReference>
<feature type="chain" id="PRO_5044966601" description="Endoglucanase" evidence="10">
    <location>
        <begin position="22"/>
        <end position="974"/>
    </location>
</feature>
<reference evidence="12 13" key="1">
    <citation type="submission" date="2021-05" db="EMBL/GenBank/DDBJ databases">
        <title>Genome Assembly of Synthetic Allotetraploid Brassica napus Reveals Homoeologous Exchanges between Subgenomes.</title>
        <authorList>
            <person name="Davis J.T."/>
        </authorList>
    </citation>
    <scope>NUCLEOTIDE SEQUENCE [LARGE SCALE GENOMIC DNA]</scope>
    <source>
        <strain evidence="13">cv. Da-Ae</strain>
        <tissue evidence="12">Seedling</tissue>
    </source>
</reference>
<dbReference type="PROSITE" id="PS00698">
    <property type="entry name" value="GH9_3"/>
    <property type="match status" value="1"/>
</dbReference>
<evidence type="ECO:0000256" key="7">
    <source>
        <dbReference type="ARBA" id="ARBA00023326"/>
    </source>
</evidence>
<evidence type="ECO:0000256" key="1">
    <source>
        <dbReference type="ARBA" id="ARBA00000966"/>
    </source>
</evidence>
<dbReference type="InterPro" id="IPR012341">
    <property type="entry name" value="6hp_glycosidase-like_sf"/>
</dbReference>
<comment type="catalytic activity">
    <reaction evidence="1 10">
        <text>Endohydrolysis of (1-&gt;4)-beta-D-glucosidic linkages in cellulose, lichenin and cereal beta-D-glucans.</text>
        <dbReference type="EC" id="3.2.1.4"/>
    </reaction>
</comment>
<evidence type="ECO:0000256" key="2">
    <source>
        <dbReference type="ARBA" id="ARBA00007072"/>
    </source>
</evidence>
<evidence type="ECO:0000313" key="12">
    <source>
        <dbReference type="EMBL" id="KAH0900433.1"/>
    </source>
</evidence>
<evidence type="ECO:0000256" key="4">
    <source>
        <dbReference type="ARBA" id="ARBA00023001"/>
    </source>
</evidence>
<sequence>MKLHLNPLSVIFFFLFGAAMSSKQHDYSDALSKSILFFEGQRSGYLPNDQRVPWRRNSGLSDGWTHNTDLTGGYYDAGDNVKFNFPMAFTTTMLAWSVIEFGELMPPPELRNALVALRWSSDYLLKSVSQLPNRIFVQVGDPIADHNCWERPEDMDTPRTAYVVNAPNPASEVAGEITAALSAASIAVRSSDPGYSQTLLQNAVKTFQFADMHRGAYSSNDDIKNDVCPFYCDFNGFQDELLWGAAWLRKATGDESYLSYIESNREPFGASENVDEFGWDNKIGGLNVLVSKEVIAGNMYNLEAYKASAESFMCSLVPESPGQHVEYTPGGLLYKPGGSQLQHATTISFLLLVYAQYLSRSSLSLNCGSLSVPPDHLRRLAKKQVDYILGENPMGLSYMVGYGERYPKRIHHRGSSLPSIVDHPGTIGCKDGSVYFNSTEPNPNVLIGAVVGGPEEDDKYDDDRSDFRKSEPTTYINAPFVGVLAYFAANPIFVLLLLLPTVIPHDYSDALYKSILFFEGQRSGRLPREQRMLWRSDSALKDGENLNTDLVGGYYDAGDNVKFHFPMAFTATMLAWSSIDFSCYMSENDFSHNLVNIKWATDYLLKTVSQLPHRIFVQVGEAQPDHDCWERPEDMDTPRTAFAIDAPGPASDLAGEITAALAAASIAFKQSRPIYSQLLLSKAIQTFRYADMHRGSYADNQNVHTAACPFYCSNNGYKDELLWGAAWLRRATGSDYYLEYLVNNRETFGVDYNYLDFGWDSKFGGADVLIAKEVFEKNVSALTPFKDIAEKMMCAVFPETAGPHMSYTPGGLLYKPVGSQLQSTAAMSFVILTYADYLSKSSQQLSCGNLKFQSDSLRRIVKRQVDYILGDNPMHVSYMVGYGDQYPRQVHHRGSSIPSVKVQSTAFGCILGWNIFHSDNPNPNILVGAVVGGPNVDDTFVGKRTNATDTEPTTYINAPLVGVFAYFKSNPNVA</sequence>
<evidence type="ECO:0000259" key="11">
    <source>
        <dbReference type="Pfam" id="PF00759"/>
    </source>
</evidence>
<dbReference type="SUPFAM" id="SSF48208">
    <property type="entry name" value="Six-hairpin glycosidases"/>
    <property type="match status" value="2"/>
</dbReference>
<evidence type="ECO:0000256" key="3">
    <source>
        <dbReference type="ARBA" id="ARBA00022801"/>
    </source>
</evidence>
<evidence type="ECO:0000256" key="9">
    <source>
        <dbReference type="PROSITE-ProRule" id="PRU10060"/>
    </source>
</evidence>
<dbReference type="PANTHER" id="PTHR22298">
    <property type="entry name" value="ENDO-1,4-BETA-GLUCANASE"/>
    <property type="match status" value="1"/>
</dbReference>
<keyword evidence="6 8" id="KW-0326">Glycosidase</keyword>
<dbReference type="Gene3D" id="1.50.10.10">
    <property type="match status" value="2"/>
</dbReference>
<feature type="domain" description="Glycoside hydrolase family 9" evidence="11">
    <location>
        <begin position="507"/>
        <end position="963"/>
    </location>
</feature>
<gene>
    <name evidence="12" type="ORF">HID58_039936</name>
</gene>
<dbReference type="InterPro" id="IPR001701">
    <property type="entry name" value="Glyco_hydro_9"/>
</dbReference>
<dbReference type="InterPro" id="IPR008928">
    <property type="entry name" value="6-hairpin_glycosidase_sf"/>
</dbReference>